<name>Q9TKV0_NEPOL</name>
<proteinExistence type="predicted"/>
<dbReference type="AlphaFoldDB" id="Q9TKV0"/>
<organism evidence="1">
    <name type="scientific">Nephroselmis olivacea</name>
    <name type="common">Green alga</name>
    <dbReference type="NCBI Taxonomy" id="31312"/>
    <lineage>
        <taxon>Eukaryota</taxon>
        <taxon>Viridiplantae</taxon>
        <taxon>Chlorophyta</taxon>
        <taxon>Nephroselmidophyceae</taxon>
        <taxon>Nephroselmidales</taxon>
        <taxon>Nephroselmidaceae</taxon>
        <taxon>Nephroselmis</taxon>
    </lineage>
</organism>
<keyword evidence="1" id="KW-0150">Chloroplast</keyword>
<dbReference type="GeneID" id="1496892"/>
<evidence type="ECO:0000313" key="1">
    <source>
        <dbReference type="EMBL" id="AAD54897.1"/>
    </source>
</evidence>
<reference evidence="1" key="1">
    <citation type="journal article" date="1999" name="Proc. Natl. Acad. Sci. U.S.A.">
        <title>The complete chloroplast DNA sequence of the green alga Nephroselmis olivacea: insights into the architecture of ancestral chloroplast genomes.</title>
        <authorList>
            <person name="Turmel M."/>
            <person name="Otis C."/>
            <person name="Lemieux C."/>
        </authorList>
    </citation>
    <scope>NUCLEOTIDE SEQUENCE [LARGE SCALE GENOMIC DNA]</scope>
    <source>
        <strain>NIES-484</strain>
    </source>
</reference>
<dbReference type="RefSeq" id="NP_050926.1">
    <property type="nucleotide sequence ID" value="NC_000927.1"/>
</dbReference>
<sequence length="87" mass="9843">MSPSPETPARQAEVGTTYSHLCERSFRWQMRAKIHLTVDIIAHSISSNLLLNCSSATYLSRLESPREQPRGGFLPPSKFEIVHFSEL</sequence>
<dbReference type="EMBL" id="AF137379">
    <property type="protein sequence ID" value="AAD54897.1"/>
    <property type="molecule type" value="Genomic_DNA"/>
</dbReference>
<geneLocation type="chloroplast" evidence="1"/>
<keyword evidence="1" id="KW-0934">Plastid</keyword>
<accession>Q9TKV0</accession>
<protein>
    <submittedName>
        <fullName evidence="1">Uncharacterized protein</fullName>
    </submittedName>
</protein>